<feature type="domain" description="DUF2157" evidence="2">
    <location>
        <begin position="10"/>
        <end position="144"/>
    </location>
</feature>
<evidence type="ECO:0000259" key="2">
    <source>
        <dbReference type="Pfam" id="PF09925"/>
    </source>
</evidence>
<dbReference type="Pfam" id="PF09925">
    <property type="entry name" value="DUF2157"/>
    <property type="match status" value="1"/>
</dbReference>
<name>A0A2M9F0Z5_9BACL</name>
<keyword evidence="1" id="KW-1133">Transmembrane helix</keyword>
<evidence type="ECO:0000313" key="4">
    <source>
        <dbReference type="Proteomes" id="UP000228680"/>
    </source>
</evidence>
<feature type="transmembrane region" description="Helical" evidence="1">
    <location>
        <begin position="267"/>
        <end position="286"/>
    </location>
</feature>
<feature type="transmembrane region" description="Helical" evidence="1">
    <location>
        <begin position="67"/>
        <end position="84"/>
    </location>
</feature>
<comment type="caution">
    <text evidence="3">The sequence shown here is derived from an EMBL/GenBank/DDBJ whole genome shotgun (WGS) entry which is preliminary data.</text>
</comment>
<feature type="transmembrane region" description="Helical" evidence="1">
    <location>
        <begin position="96"/>
        <end position="117"/>
    </location>
</feature>
<keyword evidence="4" id="KW-1185">Reference proteome</keyword>
<keyword evidence="1" id="KW-0812">Transmembrane</keyword>
<feature type="transmembrane region" description="Helical" evidence="1">
    <location>
        <begin position="189"/>
        <end position="208"/>
    </location>
</feature>
<evidence type="ECO:0000256" key="1">
    <source>
        <dbReference type="SAM" id="Phobius"/>
    </source>
</evidence>
<feature type="transmembrane region" description="Helical" evidence="1">
    <location>
        <begin position="213"/>
        <end position="231"/>
    </location>
</feature>
<feature type="transmembrane region" description="Helical" evidence="1">
    <location>
        <begin position="129"/>
        <end position="158"/>
    </location>
</feature>
<accession>A0A2M9F0Z5</accession>
<feature type="transmembrane region" description="Helical" evidence="1">
    <location>
        <begin position="237"/>
        <end position="255"/>
    </location>
</feature>
<sequence>MNDWQHKVREWHQAGLVDQATVDAITSYEQKQPQKRKIPLLLTVGLIFLTLAVFSFIAANWGAIPDVLKTITFLLFMWVAYGIAAFSEKRRMGQPILFYVTGYAFFIAAVLVTLQTFHLPVANSVLPWLAYLAALAHIYLIKHPVFSIASFIAGVLLLFSFLPDVGWIEWGAFVLITLAHFYYSQRPEANAFSFIHLFGAGLLLWILVEYESALWPIWTLFTLSGLLFLGAQKKVVVQPLLQILAGITGIGYLIARGETNLDLVNLTYFESGLLLVVSSVLAVVLWKWHRPVAWISVIGLVGFLLYDDTAIGLAVLAEIVAFGYLILAQREGRSLRGGFLFFILIQFVIYFIYAWQRLDMALFFLLGAILLFVLAGIGWWLNRKKEGAAT</sequence>
<dbReference type="RefSeq" id="WP_100353676.1">
    <property type="nucleotide sequence ID" value="NZ_PCGR01000002.1"/>
</dbReference>
<dbReference type="EMBL" id="PCGR01000002">
    <property type="protein sequence ID" value="PJK17132.1"/>
    <property type="molecule type" value="Genomic_DNA"/>
</dbReference>
<dbReference type="Proteomes" id="UP000228680">
    <property type="component" value="Unassembled WGS sequence"/>
</dbReference>
<protein>
    <recommendedName>
        <fullName evidence="2">DUF2157 domain-containing protein</fullName>
    </recommendedName>
</protein>
<feature type="transmembrane region" description="Helical" evidence="1">
    <location>
        <begin position="40"/>
        <end position="61"/>
    </location>
</feature>
<reference evidence="3 4" key="1">
    <citation type="submission" date="2017-10" db="EMBL/GenBank/DDBJ databases">
        <title>Draft genome of Chryseomicrobium casticus sp. nov.</title>
        <authorList>
            <person name="Chakraborty R."/>
            <person name="Saha T."/>
        </authorList>
    </citation>
    <scope>NUCLEOTIDE SEQUENCE [LARGE SCALE GENOMIC DNA]</scope>
    <source>
        <strain evidence="3 4">ET03</strain>
    </source>
</reference>
<dbReference type="InterPro" id="IPR018677">
    <property type="entry name" value="DUF2157"/>
</dbReference>
<feature type="transmembrane region" description="Helical" evidence="1">
    <location>
        <begin position="292"/>
        <end position="325"/>
    </location>
</feature>
<gene>
    <name evidence="3" type="ORF">CQS04_08260</name>
</gene>
<proteinExistence type="predicted"/>
<feature type="transmembrane region" description="Helical" evidence="1">
    <location>
        <begin position="165"/>
        <end position="183"/>
    </location>
</feature>
<dbReference type="AlphaFoldDB" id="A0A2M9F0Z5"/>
<organism evidence="3 4">
    <name type="scientific">Chryseomicrobium excrementi</name>
    <dbReference type="NCBI Taxonomy" id="2041346"/>
    <lineage>
        <taxon>Bacteria</taxon>
        <taxon>Bacillati</taxon>
        <taxon>Bacillota</taxon>
        <taxon>Bacilli</taxon>
        <taxon>Bacillales</taxon>
        <taxon>Caryophanaceae</taxon>
        <taxon>Chryseomicrobium</taxon>
    </lineage>
</organism>
<evidence type="ECO:0000313" key="3">
    <source>
        <dbReference type="EMBL" id="PJK17132.1"/>
    </source>
</evidence>
<keyword evidence="1" id="KW-0472">Membrane</keyword>
<dbReference type="OrthoDB" id="5351773at2"/>
<feature type="transmembrane region" description="Helical" evidence="1">
    <location>
        <begin position="361"/>
        <end position="381"/>
    </location>
</feature>
<feature type="transmembrane region" description="Helical" evidence="1">
    <location>
        <begin position="337"/>
        <end position="355"/>
    </location>
</feature>